<feature type="region of interest" description="Disordered" evidence="1">
    <location>
        <begin position="387"/>
        <end position="447"/>
    </location>
</feature>
<evidence type="ECO:0000313" key="3">
    <source>
        <dbReference type="Proteomes" id="UP000308730"/>
    </source>
</evidence>
<reference evidence="2 3" key="1">
    <citation type="submission" date="2019-02" db="EMBL/GenBank/DDBJ databases">
        <title>Genome sequencing of the rare red list fungi Antrodiella citrinella (Flaviporus citrinellus).</title>
        <authorList>
            <person name="Buettner E."/>
            <person name="Kellner H."/>
        </authorList>
    </citation>
    <scope>NUCLEOTIDE SEQUENCE [LARGE SCALE GENOMIC DNA]</scope>
    <source>
        <strain evidence="2 3">DSM 108506</strain>
    </source>
</reference>
<protein>
    <submittedName>
        <fullName evidence="2">Uncharacterized protein</fullName>
    </submittedName>
</protein>
<dbReference type="AlphaFoldDB" id="A0A4S4MQM5"/>
<dbReference type="Proteomes" id="UP000308730">
    <property type="component" value="Unassembled WGS sequence"/>
</dbReference>
<gene>
    <name evidence="2" type="ORF">EUX98_g6597</name>
</gene>
<evidence type="ECO:0000256" key="1">
    <source>
        <dbReference type="SAM" id="MobiDB-lite"/>
    </source>
</evidence>
<evidence type="ECO:0000313" key="2">
    <source>
        <dbReference type="EMBL" id="THH27578.1"/>
    </source>
</evidence>
<dbReference type="EMBL" id="SGPM01000240">
    <property type="protein sequence ID" value="THH27578.1"/>
    <property type="molecule type" value="Genomic_DNA"/>
</dbReference>
<proteinExistence type="predicted"/>
<keyword evidence="3" id="KW-1185">Reference proteome</keyword>
<comment type="caution">
    <text evidence="2">The sequence shown here is derived from an EMBL/GenBank/DDBJ whole genome shotgun (WGS) entry which is preliminary data.</text>
</comment>
<sequence>MEFIPELHAIDDRVRYYEDGMMGGLEFFKWPQIHDENARWAMAAPGNLDLMFCSVQTFPLLDHKHILLMYADEKVPWFHIRPLNFMISKAFPSMEFGCLDRGTISRLRAAMLEVGVLAIQLQEDLDEARSSVSVSENFEVDKDIQRAQVLRVRLLHAYRKLHDGGQTPLITMLLFREFQRVLLAMRAWINYYAVIWPRMISREDHSDNVLPLRGVFSNDVEVVGNLHGAGVPVWYIRMLDTFNSSTLVHRSAVPVSARMSFSSLPVMRLGRQPMLTPSWTRKAFESPTVSTLLERIQRVSVSMQSFVTGAQEYNPALASVAAARASSSERSADHVFSFDGAEPGLPVEELARRNEDNQKKLGPEIDDIMRASEDDAGTWQIQHNAEVDMDSPESPSPEHFRLPTYSDDDDDDEGAPTSRIRVDVAGTSAAGGMRQNQKQKVDSSPRAQWVPVEAQGWQDVVKLCGLGDVDRCRLLYFAPPPDIFFSVELQSATGSRRLHNWIRIRRWCLGQAVNSPSHGALWAKTAWRNALDGLYYHVQDIPSDHWQPLSAAADIARLPPHVNAPRSHTRPTHVSPPTDSTSGNLSVESAGGKKKAERVDVNVRLGVHAEFTPWDPAEEVSWGRWKLSQDAVCGNSVLWREVLWELALVNFRLELLHVDRQLCPAVYADPTQALMRSHQVISIWSSEGAVLPDWELSLEVDLLSEDDDIEYGKSLKRFADCMSVWPGGSQMTDILSRYGPPKAHDGVDIGLAKYMRASVLKRGDNQEIYGFYLRSAHQVLKRLPTIPLAVPPDLDYHYDRALLNAQLIAAEAGAST</sequence>
<dbReference type="OrthoDB" id="2749633at2759"/>
<accession>A0A4S4MQM5</accession>
<feature type="region of interest" description="Disordered" evidence="1">
    <location>
        <begin position="561"/>
        <end position="593"/>
    </location>
</feature>
<feature type="compositionally biased region" description="Polar residues" evidence="1">
    <location>
        <begin position="575"/>
        <end position="587"/>
    </location>
</feature>
<organism evidence="2 3">
    <name type="scientific">Antrodiella citrinella</name>
    <dbReference type="NCBI Taxonomy" id="2447956"/>
    <lineage>
        <taxon>Eukaryota</taxon>
        <taxon>Fungi</taxon>
        <taxon>Dikarya</taxon>
        <taxon>Basidiomycota</taxon>
        <taxon>Agaricomycotina</taxon>
        <taxon>Agaricomycetes</taxon>
        <taxon>Polyporales</taxon>
        <taxon>Steccherinaceae</taxon>
        <taxon>Antrodiella</taxon>
    </lineage>
</organism>
<name>A0A4S4MQM5_9APHY</name>